<organism evidence="3 4">
    <name type="scientific">Aspergillus kawachii</name>
    <name type="common">White koji mold</name>
    <name type="synonym">Aspergillus awamori var. kawachi</name>
    <dbReference type="NCBI Taxonomy" id="1069201"/>
    <lineage>
        <taxon>Eukaryota</taxon>
        <taxon>Fungi</taxon>
        <taxon>Dikarya</taxon>
        <taxon>Ascomycota</taxon>
        <taxon>Pezizomycotina</taxon>
        <taxon>Eurotiomycetes</taxon>
        <taxon>Eurotiomycetidae</taxon>
        <taxon>Eurotiales</taxon>
        <taxon>Aspergillaceae</taxon>
        <taxon>Aspergillus</taxon>
        <taxon>Aspergillus subgen. Circumdati</taxon>
    </lineage>
</organism>
<dbReference type="EMBL" id="AP024426">
    <property type="protein sequence ID" value="BCR96320.1"/>
    <property type="molecule type" value="Genomic_DNA"/>
</dbReference>
<dbReference type="GO" id="GO:0005634">
    <property type="term" value="C:nucleus"/>
    <property type="evidence" value="ECO:0007669"/>
    <property type="project" value="TreeGrafter"/>
</dbReference>
<evidence type="ECO:0000313" key="2">
    <source>
        <dbReference type="EMBL" id="BCR96320.1"/>
    </source>
</evidence>
<evidence type="ECO:0000313" key="3">
    <source>
        <dbReference type="EMBL" id="GAT26612.1"/>
    </source>
</evidence>
<feature type="compositionally biased region" description="Low complexity" evidence="1">
    <location>
        <begin position="291"/>
        <end position="301"/>
    </location>
</feature>
<evidence type="ECO:0000313" key="4">
    <source>
        <dbReference type="Proteomes" id="UP000075230"/>
    </source>
</evidence>
<name>A0A146FMX8_ASPKA</name>
<dbReference type="RefSeq" id="XP_041540086.1">
    <property type="nucleotide sequence ID" value="XM_041686064.1"/>
</dbReference>
<accession>A0A146FMX8</accession>
<evidence type="ECO:0000256" key="1">
    <source>
        <dbReference type="SAM" id="MobiDB-lite"/>
    </source>
</evidence>
<evidence type="ECO:0000313" key="5">
    <source>
        <dbReference type="Proteomes" id="UP000661280"/>
    </source>
</evidence>
<reference evidence="4" key="2">
    <citation type="submission" date="2016-02" db="EMBL/GenBank/DDBJ databases">
        <title>Genome sequencing of Aspergillus luchuensis NBRC 4314.</title>
        <authorList>
            <person name="Yamada O."/>
        </authorList>
    </citation>
    <scope>NUCLEOTIDE SEQUENCE [LARGE SCALE GENOMIC DNA]</scope>
    <source>
        <strain evidence="4">RIB 2604</strain>
    </source>
</reference>
<dbReference type="PANTHER" id="PTHR13621:SF2">
    <property type="entry name" value="PROLINE-RICH PROTEIN PRCC"/>
    <property type="match status" value="1"/>
</dbReference>
<feature type="compositionally biased region" description="Basic and acidic residues" evidence="1">
    <location>
        <begin position="171"/>
        <end position="190"/>
    </location>
</feature>
<dbReference type="AlphaFoldDB" id="A0A146FMX8"/>
<feature type="compositionally biased region" description="Low complexity" evidence="1">
    <location>
        <begin position="324"/>
        <end position="336"/>
    </location>
</feature>
<gene>
    <name evidence="2" type="ORF">AKAW2_21260S</name>
    <name evidence="3" type="ORF">RIB2604_02102940</name>
</gene>
<dbReference type="InterPro" id="IPR018800">
    <property type="entry name" value="PRCC"/>
</dbReference>
<reference evidence="2" key="4">
    <citation type="submission" date="2021-02" db="EMBL/GenBank/DDBJ databases">
        <title>Aspergillus luchuensis mut. kawachii IFO 4304 genome sequence.</title>
        <authorList>
            <person name="Mori K."/>
            <person name="Kadooka C."/>
            <person name="Goto M."/>
            <person name="Futagami T."/>
        </authorList>
    </citation>
    <scope>NUCLEOTIDE SEQUENCE</scope>
    <source>
        <strain evidence="2">IFO 4308</strain>
    </source>
</reference>
<dbReference type="PANTHER" id="PTHR13621">
    <property type="entry name" value="PROLINE-RICH PROTEIN PRCC"/>
    <property type="match status" value="1"/>
</dbReference>
<reference evidence="3 4" key="1">
    <citation type="journal article" date="2016" name="DNA Res.">
        <title>Genome sequence of Aspergillus luchuensis NBRC 4314.</title>
        <authorList>
            <person name="Yamada O."/>
            <person name="Machida M."/>
            <person name="Hosoyama A."/>
            <person name="Goto M."/>
            <person name="Takahashi T."/>
            <person name="Futagami T."/>
            <person name="Yamagata Y."/>
            <person name="Takeuchi M."/>
            <person name="Kobayashi T."/>
            <person name="Koike H."/>
            <person name="Abe K."/>
            <person name="Asai K."/>
            <person name="Arita M."/>
            <person name="Fujita N."/>
            <person name="Fukuda K."/>
            <person name="Higa K."/>
            <person name="Horikawa H."/>
            <person name="Ishikawa T."/>
            <person name="Jinno K."/>
            <person name="Kato Y."/>
            <person name="Kirimura K."/>
            <person name="Mizutani O."/>
            <person name="Nakasone K."/>
            <person name="Sano M."/>
            <person name="Shiraishi Y."/>
            <person name="Tsukahara M."/>
            <person name="Gomi K."/>
        </authorList>
    </citation>
    <scope>NUCLEOTIDE SEQUENCE [LARGE SCALE GENOMIC DNA]</scope>
    <source>
        <strain evidence="3 4">RIB 2604</strain>
    </source>
</reference>
<dbReference type="VEuPathDB" id="FungiDB:ASPFODRAFT_39055"/>
<sequence length="446" mass="47611">MALVAYSDSEASDSEPETTVPQPQPAPKKPTTTTTATTTTSNSNNNKLVDRTNPRKIRVALPDIKPEHNDDEDNGPRKKPKLGGSGGGVFSGFNSFLPAPKKTTTTTTTASNSTTEKKAPARKIFSLKTGAAPGFDREADAEMRNERAFGNLGNKNNNDDDEDETIPKAGSMRDQELDFGNDEDKNRGGEETLPQMKKPEEVKLKGNPMMFKPLSVGRASQQKKRKAVSDLMPTAATVRRKEDGSVGASSTTASASASTATPAAAAEAPAAPPPKPKISLFSLSAADDDNSTSTPTTTATTYEPLVYTPLNSAPAGPSPAPEDTTTAQQPTYQTTTSDNNTLSTIADDLNLSKAQRRQLFGRNAPESVAASSRVLHFNTDQEYVTNQELAHTELAAQQHNPVRAIAPGKHTLQQLVNAASTQREALEESFAAGRRNKREAGAKYGW</sequence>
<dbReference type="Proteomes" id="UP000075230">
    <property type="component" value="Unassembled WGS sequence"/>
</dbReference>
<dbReference type="Pfam" id="PF10253">
    <property type="entry name" value="PRCC"/>
    <property type="match status" value="1"/>
</dbReference>
<dbReference type="GeneID" id="64957645"/>
<dbReference type="EMBL" id="BCWF01000021">
    <property type="protein sequence ID" value="GAT26612.1"/>
    <property type="molecule type" value="Genomic_DNA"/>
</dbReference>
<proteinExistence type="predicted"/>
<feature type="region of interest" description="Disordered" evidence="1">
    <location>
        <begin position="1"/>
        <end position="340"/>
    </location>
</feature>
<feature type="compositionally biased region" description="Basic and acidic residues" evidence="1">
    <location>
        <begin position="135"/>
        <end position="147"/>
    </location>
</feature>
<dbReference type="Proteomes" id="UP000661280">
    <property type="component" value="Chromosome 2"/>
</dbReference>
<dbReference type="OrthoDB" id="2555634at2759"/>
<dbReference type="KEGG" id="aluc:AKAW2_21260S"/>
<reference evidence="2" key="3">
    <citation type="submission" date="2021-01" db="EMBL/GenBank/DDBJ databases">
        <authorList>
            <consortium name="Aspergillus luchuensis mut. kawachii IFO 4304 genome sequencing consortium"/>
            <person name="Kazuki M."/>
            <person name="Futagami T."/>
        </authorList>
    </citation>
    <scope>NUCLEOTIDE SEQUENCE</scope>
    <source>
        <strain evidence="2">IFO 4308</strain>
    </source>
</reference>
<feature type="compositionally biased region" description="Low complexity" evidence="1">
    <location>
        <begin position="91"/>
        <end position="114"/>
    </location>
</feature>
<feature type="compositionally biased region" description="Low complexity" evidence="1">
    <location>
        <begin position="248"/>
        <end position="269"/>
    </location>
</feature>
<feature type="compositionally biased region" description="Low complexity" evidence="1">
    <location>
        <begin position="29"/>
        <end position="40"/>
    </location>
</feature>
<protein>
    <submittedName>
        <fullName evidence="3">Similar to An02g04230</fullName>
    </submittedName>
</protein>
<keyword evidence="5" id="KW-1185">Reference proteome</keyword>